<comment type="caution">
    <text evidence="1">The sequence shown here is derived from an EMBL/GenBank/DDBJ whole genome shotgun (WGS) entry which is preliminary data.</text>
</comment>
<gene>
    <name evidence="1" type="ORF">AKO1_011014</name>
</gene>
<keyword evidence="2" id="KW-1185">Reference proteome</keyword>
<keyword evidence="1" id="KW-0378">Hydrolase</keyword>
<evidence type="ECO:0000313" key="2">
    <source>
        <dbReference type="Proteomes" id="UP001431209"/>
    </source>
</evidence>
<reference evidence="1 2" key="1">
    <citation type="submission" date="2024-03" db="EMBL/GenBank/DDBJ databases">
        <title>The Acrasis kona genome and developmental transcriptomes reveal deep origins of eukaryotic multicellular pathways.</title>
        <authorList>
            <person name="Sheikh S."/>
            <person name="Fu C.-J."/>
            <person name="Brown M.W."/>
            <person name="Baldauf S.L."/>
        </authorList>
    </citation>
    <scope>NUCLEOTIDE SEQUENCE [LARGE SCALE GENOMIC DNA]</scope>
    <source>
        <strain evidence="1 2">ATCC MYA-3509</strain>
    </source>
</reference>
<evidence type="ECO:0000313" key="1">
    <source>
        <dbReference type="EMBL" id="KAL0480395.1"/>
    </source>
</evidence>
<proteinExistence type="predicted"/>
<name>A0AAW2YT81_9EUKA</name>
<accession>A0AAW2YT81</accession>
<protein>
    <submittedName>
        <fullName evidence="1">Peptidyl-tRNA hydrolase</fullName>
    </submittedName>
</protein>
<dbReference type="EMBL" id="JAOPGA020000657">
    <property type="protein sequence ID" value="KAL0480395.1"/>
    <property type="molecule type" value="Genomic_DNA"/>
</dbReference>
<dbReference type="Proteomes" id="UP001431209">
    <property type="component" value="Unassembled WGS sequence"/>
</dbReference>
<sequence length="393" mass="44875">MSRLMTFLKRNKKQKADEANSAENILKVVTKIRASSRKAAAVSDEDLAEYALTLCDVDGLKDAYLNTEFDKIKKLFENLGKLEKKENKWMSSGSDSAVGLPEGDDGSTPLTPDIFDDVPSTTEQLEDLQRLEHKKGQGREVIKNQVRIKILISEIAKSSKERSLRKALAPIMSGLNVGPTFGMFHSGLIVGPWLIEWNNSSLCIPRKCYSSAAVLAVDVDAVVQLDLNEAVDACAKVICEWNSNKQYSQTNHNCQHFVDALLDAMHVKVDFEEPLNHYLNKMRKKGEAKVQWTVPTEIRSICEIKEEKIAFKSHKELDEMVRNIQNKLLEKTQTAFDEEYSTDWQFLKAFDRAFWLRHFKDSNDETYQPLCKGDTDDCPFNHPENKSFTQDWW</sequence>
<dbReference type="AlphaFoldDB" id="A0AAW2YT81"/>
<dbReference type="GO" id="GO:0016787">
    <property type="term" value="F:hydrolase activity"/>
    <property type="evidence" value="ECO:0007669"/>
    <property type="project" value="UniProtKB-KW"/>
</dbReference>
<organism evidence="1 2">
    <name type="scientific">Acrasis kona</name>
    <dbReference type="NCBI Taxonomy" id="1008807"/>
    <lineage>
        <taxon>Eukaryota</taxon>
        <taxon>Discoba</taxon>
        <taxon>Heterolobosea</taxon>
        <taxon>Tetramitia</taxon>
        <taxon>Eutetramitia</taxon>
        <taxon>Acrasidae</taxon>
        <taxon>Acrasis</taxon>
    </lineage>
</organism>